<sequence>MKRASVLSMLFFSALLLLSACSSHAGHLAQDTPSSPPSSSTASSDRLTFAEFSLSIQVALEPETPKILKENELRIVLAEAEADQWKTAKVSVTLSMPSMDHGEVQVAAEYIEPGAFVAKIIPTMIGEWKADITLEADGKSSTVSYLFSAEP</sequence>
<feature type="signal peptide" evidence="1">
    <location>
        <begin position="1"/>
        <end position="25"/>
    </location>
</feature>
<accession>A0A3M8D251</accession>
<evidence type="ECO:0000313" key="3">
    <source>
        <dbReference type="Proteomes" id="UP000269573"/>
    </source>
</evidence>
<keyword evidence="1" id="KW-0732">Signal</keyword>
<dbReference type="Proteomes" id="UP000269573">
    <property type="component" value="Unassembled WGS sequence"/>
</dbReference>
<protein>
    <submittedName>
        <fullName evidence="2">Uncharacterized protein</fullName>
    </submittedName>
</protein>
<dbReference type="PROSITE" id="PS51257">
    <property type="entry name" value="PROKAR_LIPOPROTEIN"/>
    <property type="match status" value="1"/>
</dbReference>
<keyword evidence="3" id="KW-1185">Reference proteome</keyword>
<proteinExistence type="predicted"/>
<dbReference type="RefSeq" id="WP_122925476.1">
    <property type="nucleotide sequence ID" value="NZ_RHHU01000013.1"/>
</dbReference>
<dbReference type="EMBL" id="RHHU01000013">
    <property type="protein sequence ID" value="RNB82156.1"/>
    <property type="molecule type" value="Genomic_DNA"/>
</dbReference>
<feature type="chain" id="PRO_5018181358" evidence="1">
    <location>
        <begin position="26"/>
        <end position="151"/>
    </location>
</feature>
<evidence type="ECO:0000256" key="1">
    <source>
        <dbReference type="SAM" id="SignalP"/>
    </source>
</evidence>
<name>A0A3M8D251_9BACL</name>
<reference evidence="2 3" key="1">
    <citation type="submission" date="2018-10" db="EMBL/GenBank/DDBJ databases">
        <title>Phylogenomics of Brevibacillus.</title>
        <authorList>
            <person name="Dunlap C."/>
        </authorList>
    </citation>
    <scope>NUCLEOTIDE SEQUENCE [LARGE SCALE GENOMIC DNA]</scope>
    <source>
        <strain evidence="2 3">JCM 15774</strain>
    </source>
</reference>
<evidence type="ECO:0000313" key="2">
    <source>
        <dbReference type="EMBL" id="RNB82156.1"/>
    </source>
</evidence>
<organism evidence="2 3">
    <name type="scientific">Brevibacillus nitrificans</name>
    <dbReference type="NCBI Taxonomy" id="651560"/>
    <lineage>
        <taxon>Bacteria</taxon>
        <taxon>Bacillati</taxon>
        <taxon>Bacillota</taxon>
        <taxon>Bacilli</taxon>
        <taxon>Bacillales</taxon>
        <taxon>Paenibacillaceae</taxon>
        <taxon>Brevibacillus</taxon>
    </lineage>
</organism>
<comment type="caution">
    <text evidence="2">The sequence shown here is derived from an EMBL/GenBank/DDBJ whole genome shotgun (WGS) entry which is preliminary data.</text>
</comment>
<gene>
    <name evidence="2" type="ORF">EDM59_21380</name>
</gene>
<dbReference type="AlphaFoldDB" id="A0A3M8D251"/>